<gene>
    <name evidence="1" type="ORF">NTJ_07752</name>
</gene>
<dbReference type="SUPFAM" id="SSF48452">
    <property type="entry name" value="TPR-like"/>
    <property type="match status" value="1"/>
</dbReference>
<evidence type="ECO:0000313" key="2">
    <source>
        <dbReference type="Proteomes" id="UP001307889"/>
    </source>
</evidence>
<dbReference type="Gene3D" id="1.25.40.10">
    <property type="entry name" value="Tetratricopeptide repeat domain"/>
    <property type="match status" value="1"/>
</dbReference>
<dbReference type="PANTHER" id="PTHR44177">
    <property type="entry name" value="TETRATRICOPEPTIDE REPEAT PROTEIN 8"/>
    <property type="match status" value="1"/>
</dbReference>
<name>A0ABN7AWU3_9HEMI</name>
<dbReference type="InterPro" id="IPR019734">
    <property type="entry name" value="TPR_rpt"/>
</dbReference>
<evidence type="ECO:0008006" key="3">
    <source>
        <dbReference type="Google" id="ProtNLM"/>
    </source>
</evidence>
<dbReference type="EMBL" id="AP028913">
    <property type="protein sequence ID" value="BES94942.1"/>
    <property type="molecule type" value="Genomic_DNA"/>
</dbReference>
<reference evidence="1 2" key="1">
    <citation type="submission" date="2023-09" db="EMBL/GenBank/DDBJ databases">
        <title>Nesidiocoris tenuis whole genome shotgun sequence.</title>
        <authorList>
            <person name="Shibata T."/>
            <person name="Shimoda M."/>
            <person name="Kobayashi T."/>
            <person name="Uehara T."/>
        </authorList>
    </citation>
    <scope>NUCLEOTIDE SEQUENCE [LARGE SCALE GENOMIC DNA]</scope>
    <source>
        <strain evidence="1 2">Japan</strain>
    </source>
</reference>
<evidence type="ECO:0000313" key="1">
    <source>
        <dbReference type="EMBL" id="BES94942.1"/>
    </source>
</evidence>
<organism evidence="1 2">
    <name type="scientific">Nesidiocoris tenuis</name>
    <dbReference type="NCBI Taxonomy" id="355587"/>
    <lineage>
        <taxon>Eukaryota</taxon>
        <taxon>Metazoa</taxon>
        <taxon>Ecdysozoa</taxon>
        <taxon>Arthropoda</taxon>
        <taxon>Hexapoda</taxon>
        <taxon>Insecta</taxon>
        <taxon>Pterygota</taxon>
        <taxon>Neoptera</taxon>
        <taxon>Paraneoptera</taxon>
        <taxon>Hemiptera</taxon>
        <taxon>Heteroptera</taxon>
        <taxon>Panheteroptera</taxon>
        <taxon>Cimicomorpha</taxon>
        <taxon>Miridae</taxon>
        <taxon>Dicyphina</taxon>
        <taxon>Nesidiocoris</taxon>
    </lineage>
</organism>
<protein>
    <recommendedName>
        <fullName evidence="3">MalT-like TPR region domain-containing protein</fullName>
    </recommendedName>
</protein>
<proteinExistence type="predicted"/>
<keyword evidence="2" id="KW-1185">Reference proteome</keyword>
<dbReference type="PANTHER" id="PTHR44177:SF1">
    <property type="entry name" value="TETRATRICOPEPTIDE REPEAT PROTEIN 8"/>
    <property type="match status" value="1"/>
</dbReference>
<dbReference type="InterPro" id="IPR011990">
    <property type="entry name" value="TPR-like_helical_dom_sf"/>
</dbReference>
<dbReference type="InterPro" id="IPR028796">
    <property type="entry name" value="BBS8"/>
</dbReference>
<dbReference type="Pfam" id="PF13431">
    <property type="entry name" value="TPR_17"/>
    <property type="match status" value="1"/>
</dbReference>
<dbReference type="SMART" id="SM00028">
    <property type="entry name" value="TPR"/>
    <property type="match status" value="2"/>
</dbReference>
<sequence length="102" mass="11504">MLAVQCLRLCLSIDSNHASAYNNLAVLLYKKGQVQEAIGYLQAAQSMGDYLFEPFYNHALLSKELGDLQTSYNSMQKGIKAYPNHVPSQDILKELDKYFQAL</sequence>
<accession>A0ABN7AWU3</accession>
<dbReference type="Proteomes" id="UP001307889">
    <property type="component" value="Chromosome 5"/>
</dbReference>
<dbReference type="Pfam" id="PF13181">
    <property type="entry name" value="TPR_8"/>
    <property type="match status" value="1"/>
</dbReference>